<comment type="caution">
    <text evidence="12">The sequence shown here is derived from an EMBL/GenBank/DDBJ whole genome shotgun (WGS) entry which is preliminary data.</text>
</comment>
<dbReference type="OrthoDB" id="536211at2759"/>
<keyword evidence="6" id="KW-0378">Hydrolase</keyword>
<keyword evidence="13" id="KW-1185">Reference proteome</keyword>
<dbReference type="GO" id="GO:0008237">
    <property type="term" value="F:metallopeptidase activity"/>
    <property type="evidence" value="ECO:0007669"/>
    <property type="project" value="UniProtKB-KW"/>
</dbReference>
<evidence type="ECO:0000313" key="13">
    <source>
        <dbReference type="Proteomes" id="UP001140453"/>
    </source>
</evidence>
<dbReference type="PANTHER" id="PTHR47466:SF1">
    <property type="entry name" value="METALLOPROTEASE MEP1 (AFU_ORTHOLOGUE AFUA_1G07730)-RELATED"/>
    <property type="match status" value="1"/>
</dbReference>
<dbReference type="SUPFAM" id="SSF55486">
    <property type="entry name" value="Metalloproteases ('zincins'), catalytic domain"/>
    <property type="match status" value="1"/>
</dbReference>
<evidence type="ECO:0000256" key="7">
    <source>
        <dbReference type="ARBA" id="ARBA00022833"/>
    </source>
</evidence>
<evidence type="ECO:0000256" key="10">
    <source>
        <dbReference type="SAM" id="SignalP"/>
    </source>
</evidence>
<organism evidence="12 13">
    <name type="scientific">Gnomoniopsis smithogilvyi</name>
    <dbReference type="NCBI Taxonomy" id="1191159"/>
    <lineage>
        <taxon>Eukaryota</taxon>
        <taxon>Fungi</taxon>
        <taxon>Dikarya</taxon>
        <taxon>Ascomycota</taxon>
        <taxon>Pezizomycotina</taxon>
        <taxon>Sordariomycetes</taxon>
        <taxon>Sordariomycetidae</taxon>
        <taxon>Diaporthales</taxon>
        <taxon>Gnomoniaceae</taxon>
        <taxon>Gnomoniopsis</taxon>
    </lineage>
</organism>
<reference evidence="12" key="1">
    <citation type="submission" date="2022-10" db="EMBL/GenBank/DDBJ databases">
        <title>Tapping the CABI collections for fungal endophytes: first genome assemblies for Collariella, Neodidymelliopsis, Ascochyta clinopodiicola, Didymella pomorum, Didymosphaeria variabile, Neocosmospora piperis and Neocucurbitaria cava.</title>
        <authorList>
            <person name="Hill R."/>
        </authorList>
    </citation>
    <scope>NUCLEOTIDE SEQUENCE</scope>
    <source>
        <strain evidence="12">IMI 355082</strain>
    </source>
</reference>
<dbReference type="AlphaFoldDB" id="A0A9W9CT52"/>
<evidence type="ECO:0000259" key="11">
    <source>
        <dbReference type="Pfam" id="PF05572"/>
    </source>
</evidence>
<evidence type="ECO:0000256" key="3">
    <source>
        <dbReference type="ARBA" id="ARBA00022670"/>
    </source>
</evidence>
<feature type="domain" description="Peptidase M43 pregnancy-associated plasma-A" evidence="11">
    <location>
        <begin position="184"/>
        <end position="268"/>
    </location>
</feature>
<dbReference type="InterPro" id="IPR024079">
    <property type="entry name" value="MetalloPept_cat_dom_sf"/>
</dbReference>
<dbReference type="CDD" id="cd04275">
    <property type="entry name" value="ZnMc_pappalysin_like"/>
    <property type="match status" value="1"/>
</dbReference>
<evidence type="ECO:0000313" key="12">
    <source>
        <dbReference type="EMBL" id="KAJ4385737.1"/>
    </source>
</evidence>
<dbReference type="GO" id="GO:0046872">
    <property type="term" value="F:metal ion binding"/>
    <property type="evidence" value="ECO:0007669"/>
    <property type="project" value="UniProtKB-KW"/>
</dbReference>
<comment type="function">
    <text evidence="1">Secreted metalloproteinase that allows assimilation of proteinaceous substrates.</text>
</comment>
<dbReference type="PROSITE" id="PS51257">
    <property type="entry name" value="PROKAR_LIPOPROTEIN"/>
    <property type="match status" value="1"/>
</dbReference>
<dbReference type="EMBL" id="JAPEVB010000007">
    <property type="protein sequence ID" value="KAJ4385737.1"/>
    <property type="molecule type" value="Genomic_DNA"/>
</dbReference>
<keyword evidence="7" id="KW-0862">Zinc</keyword>
<feature type="chain" id="PRO_5040894751" description="Peptidase M43 pregnancy-associated plasma-A domain-containing protein" evidence="10">
    <location>
        <begin position="22"/>
        <end position="278"/>
    </location>
</feature>
<keyword evidence="4" id="KW-0479">Metal-binding</keyword>
<evidence type="ECO:0000256" key="8">
    <source>
        <dbReference type="ARBA" id="ARBA00023049"/>
    </source>
</evidence>
<keyword evidence="3" id="KW-0645">Protease</keyword>
<gene>
    <name evidence="12" type="ORF">N0V93_010167</name>
</gene>
<dbReference type="Pfam" id="PF05572">
    <property type="entry name" value="Peptidase_M43"/>
    <property type="match status" value="1"/>
</dbReference>
<evidence type="ECO:0000256" key="6">
    <source>
        <dbReference type="ARBA" id="ARBA00022801"/>
    </source>
</evidence>
<evidence type="ECO:0000256" key="5">
    <source>
        <dbReference type="ARBA" id="ARBA00022729"/>
    </source>
</evidence>
<protein>
    <recommendedName>
        <fullName evidence="11">Peptidase M43 pregnancy-associated plasma-A domain-containing protein</fullName>
    </recommendedName>
</protein>
<dbReference type="GO" id="GO:0006508">
    <property type="term" value="P:proteolysis"/>
    <property type="evidence" value="ECO:0007669"/>
    <property type="project" value="UniProtKB-KW"/>
</dbReference>
<name>A0A9W9CT52_9PEZI</name>
<feature type="signal peptide" evidence="10">
    <location>
        <begin position="1"/>
        <end position="21"/>
    </location>
</feature>
<keyword evidence="8" id="KW-0482">Metalloprotease</keyword>
<evidence type="ECO:0000256" key="4">
    <source>
        <dbReference type="ARBA" id="ARBA00022723"/>
    </source>
</evidence>
<dbReference type="PANTHER" id="PTHR47466">
    <property type="match status" value="1"/>
</dbReference>
<comment type="similarity">
    <text evidence="2">Belongs to the peptidase M43B family.</text>
</comment>
<keyword evidence="9" id="KW-1015">Disulfide bond</keyword>
<evidence type="ECO:0000256" key="1">
    <source>
        <dbReference type="ARBA" id="ARBA00003174"/>
    </source>
</evidence>
<dbReference type="Gene3D" id="3.40.390.10">
    <property type="entry name" value="Collagenase (Catalytic Domain)"/>
    <property type="match status" value="1"/>
</dbReference>
<dbReference type="InterPro" id="IPR008754">
    <property type="entry name" value="Peptidase_M43"/>
</dbReference>
<evidence type="ECO:0000256" key="2">
    <source>
        <dbReference type="ARBA" id="ARBA00008721"/>
    </source>
</evidence>
<sequence length="278" mass="30350">MYKKTFLLLGALVASCAAAAARSCGAPEPTEAQIALAKSFYAMEQEARLAGNYSAAAQTIEINVYFHVLSTSNAVEDGYISEDTIAQQLDTMNAAFAPSGISFVQAGLDYTINTAWASDQDELEMKQALRKGTYADLNLYFEPIFDYLGYCYFPDETDGSSDEVFLLDGCTIYSFSVPGGSATNYDLGLTAVHEIGHHLGLYHTFQGGCVVGDRVDDTPAEASAASGCPEGRDTCAASGVDPIHNYMDYTYDTCYEEFTQGQTDRMYTMWNTYRAQFK</sequence>
<proteinExistence type="inferred from homology"/>
<accession>A0A9W9CT52</accession>
<evidence type="ECO:0000256" key="9">
    <source>
        <dbReference type="ARBA" id="ARBA00023157"/>
    </source>
</evidence>
<dbReference type="Proteomes" id="UP001140453">
    <property type="component" value="Unassembled WGS sequence"/>
</dbReference>
<keyword evidence="5 10" id="KW-0732">Signal</keyword>